<dbReference type="InterPro" id="IPR024194">
    <property type="entry name" value="Ac/AlaTfrase_AlgI/DltB"/>
</dbReference>
<evidence type="ECO:0000313" key="10">
    <source>
        <dbReference type="Proteomes" id="UP000050326"/>
    </source>
</evidence>
<dbReference type="RefSeq" id="WP_054876121.1">
    <property type="nucleotide sequence ID" value="NZ_LKET01000039.1"/>
</dbReference>
<comment type="caution">
    <text evidence="9">The sequence shown here is derived from an EMBL/GenBank/DDBJ whole genome shotgun (WGS) entry which is preliminary data.</text>
</comment>
<keyword evidence="4 8" id="KW-0812">Transmembrane</keyword>
<dbReference type="AlphaFoldDB" id="A0A0P8YVG1"/>
<evidence type="ECO:0000256" key="7">
    <source>
        <dbReference type="PIRNR" id="PIRNR016636"/>
    </source>
</evidence>
<dbReference type="STRING" id="36849.OXPF_31360"/>
<feature type="transmembrane region" description="Helical" evidence="8">
    <location>
        <begin position="6"/>
        <end position="23"/>
    </location>
</feature>
<dbReference type="PIRSF" id="PIRSF500217">
    <property type="entry name" value="AlgI"/>
    <property type="match status" value="1"/>
</dbReference>
<evidence type="ECO:0000313" key="9">
    <source>
        <dbReference type="EMBL" id="KPU43694.1"/>
    </source>
</evidence>
<sequence>MVFSSPEFIFIFLPITLFVYYILPNKLRNFWLMLTSFIFYSWSGAKYAVLILLCTVINYIFGILIGEPEFNDNNNKLRKYYFICAILINLFVLTYFKYYNFLIDNIIYIGKLFKFGLVISNEKILLPVGISFFTFQIMSYIIDVYMGSVKPQKNFIHLSLYIMLFPQLIAGPIVRYIDVAEQIVHRIINPGKFYDGIKRFILGFAKKVFIANNVGYVADYIFNAPQHYNMGTAWLAIFCYALQIYYDFSGYSDMAIGLGKLFGFDFLENFKYPYIANSIRDFWRRWHISLSTWFRDYLYIPLGGNRKGEINTYRNLLMVFFMTGLWHGASWNFVIWGLYHGFFLIIERSGFGKLLDKLPLIIQRIYTLFVVLIGWVFFRMDTLQSSVKFIHALFSFNLSGTSYVLRVIDNESIFIIIIAIIFSTPIYNYLKDTIERTFISKINSIAYLIARISYNFALILIFIVSILYMSGTDFNPFIYFRF</sequence>
<feature type="transmembrane region" description="Helical" evidence="8">
    <location>
        <begin position="389"/>
        <end position="406"/>
    </location>
</feature>
<keyword evidence="6 7" id="KW-0472">Membrane</keyword>
<keyword evidence="5 8" id="KW-1133">Transmembrane helix</keyword>
<proteinExistence type="inferred from homology"/>
<evidence type="ECO:0000256" key="4">
    <source>
        <dbReference type="ARBA" id="ARBA00022692"/>
    </source>
</evidence>
<evidence type="ECO:0000256" key="2">
    <source>
        <dbReference type="ARBA" id="ARBA00010323"/>
    </source>
</evidence>
<dbReference type="InterPro" id="IPR051085">
    <property type="entry name" value="MB_O-acyltransferase"/>
</dbReference>
<dbReference type="GO" id="GO:0016746">
    <property type="term" value="F:acyltransferase activity"/>
    <property type="evidence" value="ECO:0007669"/>
    <property type="project" value="UniProtKB-KW"/>
</dbReference>
<feature type="transmembrane region" description="Helical" evidence="8">
    <location>
        <begin position="412"/>
        <end position="430"/>
    </location>
</feature>
<organism evidence="9 10">
    <name type="scientific">Oxobacter pfennigii</name>
    <dbReference type="NCBI Taxonomy" id="36849"/>
    <lineage>
        <taxon>Bacteria</taxon>
        <taxon>Bacillati</taxon>
        <taxon>Bacillota</taxon>
        <taxon>Clostridia</taxon>
        <taxon>Eubacteriales</taxon>
        <taxon>Clostridiaceae</taxon>
        <taxon>Oxobacter</taxon>
    </lineage>
</organism>
<reference evidence="9 10" key="1">
    <citation type="submission" date="2015-09" db="EMBL/GenBank/DDBJ databases">
        <title>Genome sequence of Oxobacter pfennigii DSM 3222.</title>
        <authorList>
            <person name="Poehlein A."/>
            <person name="Bengelsdorf F.R."/>
            <person name="Schiel-Bengelsdorf B."/>
            <person name="Duerre P."/>
            <person name="Daniel R."/>
        </authorList>
    </citation>
    <scope>NUCLEOTIDE SEQUENCE [LARGE SCALE GENOMIC DNA]</scope>
    <source>
        <strain evidence="9 10">DSM 3222</strain>
    </source>
</reference>
<name>A0A0P8YVG1_9CLOT</name>
<dbReference type="OrthoDB" id="9805788at2"/>
<feature type="transmembrane region" description="Helical" evidence="8">
    <location>
        <begin position="124"/>
        <end position="142"/>
    </location>
</feature>
<dbReference type="EC" id="2.3.1.-" evidence="9"/>
<comment type="subcellular location">
    <subcellularLocation>
        <location evidence="1">Cell membrane</location>
        <topology evidence="1">Multi-pass membrane protein</topology>
    </subcellularLocation>
</comment>
<dbReference type="GO" id="GO:0005886">
    <property type="term" value="C:plasma membrane"/>
    <property type="evidence" value="ECO:0007669"/>
    <property type="project" value="UniProtKB-SubCell"/>
</dbReference>
<dbReference type="PANTHER" id="PTHR13285">
    <property type="entry name" value="ACYLTRANSFERASE"/>
    <property type="match status" value="1"/>
</dbReference>
<feature type="transmembrane region" description="Helical" evidence="8">
    <location>
        <begin position="358"/>
        <end position="377"/>
    </location>
</feature>
<dbReference type="InterPro" id="IPR004299">
    <property type="entry name" value="MBOAT_fam"/>
</dbReference>
<feature type="transmembrane region" description="Helical" evidence="8">
    <location>
        <begin position="316"/>
        <end position="338"/>
    </location>
</feature>
<dbReference type="Proteomes" id="UP000050326">
    <property type="component" value="Unassembled WGS sequence"/>
</dbReference>
<feature type="transmembrane region" description="Helical" evidence="8">
    <location>
        <begin position="80"/>
        <end position="103"/>
    </location>
</feature>
<dbReference type="InterPro" id="IPR028362">
    <property type="entry name" value="AlgI"/>
</dbReference>
<evidence type="ECO:0000256" key="1">
    <source>
        <dbReference type="ARBA" id="ARBA00004651"/>
    </source>
</evidence>
<dbReference type="PATRIC" id="fig|36849.3.peg.3322"/>
<evidence type="ECO:0000256" key="3">
    <source>
        <dbReference type="ARBA" id="ARBA00022475"/>
    </source>
</evidence>
<feature type="transmembrane region" description="Helical" evidence="8">
    <location>
        <begin position="44"/>
        <end position="65"/>
    </location>
</feature>
<dbReference type="GO" id="GO:0042121">
    <property type="term" value="P:alginic acid biosynthetic process"/>
    <property type="evidence" value="ECO:0007669"/>
    <property type="project" value="InterPro"/>
</dbReference>
<dbReference type="EMBL" id="LKET01000039">
    <property type="protein sequence ID" value="KPU43694.1"/>
    <property type="molecule type" value="Genomic_DNA"/>
</dbReference>
<comment type="similarity">
    <text evidence="2 7">Belongs to the membrane-bound acyltransferase family.</text>
</comment>
<keyword evidence="10" id="KW-1185">Reference proteome</keyword>
<protein>
    <submittedName>
        <fullName evidence="9">Peptidoglycan O-acetyltransferase</fullName>
        <ecNumber evidence="9">2.3.1.-</ecNumber>
    </submittedName>
</protein>
<dbReference type="PANTHER" id="PTHR13285:SF18">
    <property type="entry name" value="PROTEIN-CYSTEINE N-PALMITOYLTRANSFERASE RASP"/>
    <property type="match status" value="1"/>
</dbReference>
<evidence type="ECO:0000256" key="5">
    <source>
        <dbReference type="ARBA" id="ARBA00022989"/>
    </source>
</evidence>
<dbReference type="Pfam" id="PF03062">
    <property type="entry name" value="MBOAT"/>
    <property type="match status" value="1"/>
</dbReference>
<accession>A0A0P8YVG1</accession>
<gene>
    <name evidence="9" type="primary">patA_3</name>
    <name evidence="9" type="ORF">OXPF_31360</name>
</gene>
<feature type="transmembrane region" description="Helical" evidence="8">
    <location>
        <begin position="442"/>
        <end position="469"/>
    </location>
</feature>
<keyword evidence="7 9" id="KW-0012">Acyltransferase</keyword>
<keyword evidence="7 9" id="KW-0808">Transferase</keyword>
<evidence type="ECO:0000256" key="6">
    <source>
        <dbReference type="ARBA" id="ARBA00023136"/>
    </source>
</evidence>
<keyword evidence="3 7" id="KW-1003">Cell membrane</keyword>
<dbReference type="PIRSF" id="PIRSF016636">
    <property type="entry name" value="AlgI_DltB"/>
    <property type="match status" value="1"/>
</dbReference>
<evidence type="ECO:0000256" key="8">
    <source>
        <dbReference type="SAM" id="Phobius"/>
    </source>
</evidence>
<feature type="transmembrane region" description="Helical" evidence="8">
    <location>
        <begin position="154"/>
        <end position="177"/>
    </location>
</feature>